<evidence type="ECO:0008006" key="3">
    <source>
        <dbReference type="Google" id="ProtNLM"/>
    </source>
</evidence>
<dbReference type="EMBL" id="WXWW01000231">
    <property type="protein sequence ID" value="NAW66712.1"/>
    <property type="molecule type" value="Genomic_DNA"/>
</dbReference>
<sequence>MADRIRLRIAAQVESVPLVNEIVEFTPPEIKTKLASNEGAFVASEDAVGIEKLSWSLKVRGEHGKIAAALGRYLMGNAQINVVEKGKSTENIPYTEEFSLYGPITGIKKDALKMGEKPTVTIEGTCKAFTQRDTGAVIHNINVDTGKTIVGGVDLMGEAGIQG</sequence>
<reference evidence="1 2" key="1">
    <citation type="submission" date="2017-05" db="EMBL/GenBank/DDBJ databases">
        <title>High clonality and local adaptation shapes Vibrionaceae linages within an endangered oasis.</title>
        <authorList>
            <person name="Vazquez-Rosas-Landa M."/>
        </authorList>
    </citation>
    <scope>NUCLEOTIDE SEQUENCE [LARGE SCALE GENOMIC DNA]</scope>
    <source>
        <strain evidence="1 2">P46_P4S1P180</strain>
    </source>
</reference>
<proteinExistence type="predicted"/>
<evidence type="ECO:0000313" key="1">
    <source>
        <dbReference type="EMBL" id="NAW66712.1"/>
    </source>
</evidence>
<dbReference type="RefSeq" id="WP_161446201.1">
    <property type="nucleotide sequence ID" value="NZ_WXWW01000231.1"/>
</dbReference>
<organism evidence="1 2">
    <name type="scientific">Photobacterium halotolerans</name>
    <dbReference type="NCBI Taxonomy" id="265726"/>
    <lineage>
        <taxon>Bacteria</taxon>
        <taxon>Pseudomonadati</taxon>
        <taxon>Pseudomonadota</taxon>
        <taxon>Gammaproteobacteria</taxon>
        <taxon>Vibrionales</taxon>
        <taxon>Vibrionaceae</taxon>
        <taxon>Photobacterium</taxon>
    </lineage>
</organism>
<dbReference type="InterPro" id="IPR006498">
    <property type="entry name" value="Tail_tube"/>
</dbReference>
<dbReference type="AlphaFoldDB" id="A0A7X4WE31"/>
<gene>
    <name evidence="1" type="ORF">CAG72_16055</name>
</gene>
<name>A0A7X4WE31_9GAMM</name>
<dbReference type="Pfam" id="PF04985">
    <property type="entry name" value="Phage_tube"/>
    <property type="match status" value="1"/>
</dbReference>
<dbReference type="Proteomes" id="UP000465712">
    <property type="component" value="Unassembled WGS sequence"/>
</dbReference>
<accession>A0A7X4WE31</accession>
<protein>
    <recommendedName>
        <fullName evidence="3">Phage tail protein</fullName>
    </recommendedName>
</protein>
<comment type="caution">
    <text evidence="1">The sequence shown here is derived from an EMBL/GenBank/DDBJ whole genome shotgun (WGS) entry which is preliminary data.</text>
</comment>
<evidence type="ECO:0000313" key="2">
    <source>
        <dbReference type="Proteomes" id="UP000465712"/>
    </source>
</evidence>